<name>A0ABV5WCL3_9BACI</name>
<dbReference type="EC" id="1.-.-.-" evidence="2"/>
<accession>A0ABV5WCL3</accession>
<dbReference type="PANTHER" id="PTHR42685:SF22">
    <property type="entry name" value="CONDITIONED MEDIUM FACTOR RECEPTOR 1"/>
    <property type="match status" value="1"/>
</dbReference>
<dbReference type="GO" id="GO:0016491">
    <property type="term" value="F:oxidoreductase activity"/>
    <property type="evidence" value="ECO:0007669"/>
    <property type="project" value="UniProtKB-KW"/>
</dbReference>
<organism evidence="2 3">
    <name type="scientific">Ectobacillus funiculus</name>
    <dbReference type="NCBI Taxonomy" id="137993"/>
    <lineage>
        <taxon>Bacteria</taxon>
        <taxon>Bacillati</taxon>
        <taxon>Bacillota</taxon>
        <taxon>Bacilli</taxon>
        <taxon>Bacillales</taxon>
        <taxon>Bacillaceae</taxon>
        <taxon>Ectobacillus</taxon>
    </lineage>
</organism>
<dbReference type="RefSeq" id="WP_379948468.1">
    <property type="nucleotide sequence ID" value="NZ_JBHMAF010000021.1"/>
</dbReference>
<gene>
    <name evidence="2" type="ORF">ACFFMS_06665</name>
</gene>
<dbReference type="Pfam" id="PF01494">
    <property type="entry name" value="FAD_binding_3"/>
    <property type="match status" value="1"/>
</dbReference>
<reference evidence="2 3" key="1">
    <citation type="submission" date="2024-09" db="EMBL/GenBank/DDBJ databases">
        <authorList>
            <person name="Sun Q."/>
            <person name="Mori K."/>
        </authorList>
    </citation>
    <scope>NUCLEOTIDE SEQUENCE [LARGE SCALE GENOMIC DNA]</scope>
    <source>
        <strain evidence="2 3">JCM 11201</strain>
    </source>
</reference>
<dbReference type="Proteomes" id="UP001589609">
    <property type="component" value="Unassembled WGS sequence"/>
</dbReference>
<keyword evidence="2" id="KW-0560">Oxidoreductase</keyword>
<feature type="domain" description="FAD-binding" evidence="1">
    <location>
        <begin position="5"/>
        <end position="331"/>
    </location>
</feature>
<dbReference type="InterPro" id="IPR036188">
    <property type="entry name" value="FAD/NAD-bd_sf"/>
</dbReference>
<dbReference type="PANTHER" id="PTHR42685">
    <property type="entry name" value="GERANYLGERANYL DIPHOSPHATE REDUCTASE"/>
    <property type="match status" value="1"/>
</dbReference>
<dbReference type="EMBL" id="JBHMAF010000021">
    <property type="protein sequence ID" value="MFB9758203.1"/>
    <property type="molecule type" value="Genomic_DNA"/>
</dbReference>
<dbReference type="SUPFAM" id="SSF51905">
    <property type="entry name" value="FAD/NAD(P)-binding domain"/>
    <property type="match status" value="1"/>
</dbReference>
<proteinExistence type="predicted"/>
<keyword evidence="3" id="KW-1185">Reference proteome</keyword>
<evidence type="ECO:0000259" key="1">
    <source>
        <dbReference type="Pfam" id="PF01494"/>
    </source>
</evidence>
<evidence type="ECO:0000313" key="3">
    <source>
        <dbReference type="Proteomes" id="UP001589609"/>
    </source>
</evidence>
<dbReference type="PRINTS" id="PR00420">
    <property type="entry name" value="RNGMNOXGNASE"/>
</dbReference>
<comment type="caution">
    <text evidence="2">The sequence shown here is derived from an EMBL/GenBank/DDBJ whole genome shotgun (WGS) entry which is preliminary data.</text>
</comment>
<dbReference type="InterPro" id="IPR002938">
    <property type="entry name" value="FAD-bd"/>
</dbReference>
<sequence>MNKTYEVIITGARCAGSALAINLAKAGLHVLLVDRSTFPSDTLSTHTFFNNTVALLREMGVIDKLLATNVQPVRDIKFQFEDTVIEGPMPKVDGEENCYCIRRTHLDYILLEHAKAQKNVTVIEGFRVTDVICDDETIIGVKGVDSHNKKQEFLARLVVGADGRSSTIRKLVKSERKISIPASVGIYFGYFSGFLHDNVPKFEVYKIKDNTAILFPTNDSLYVIVGIFSLDNKALIEGLKSNPESCLRKLLTNHFPNTTIGARLQNAELVEPIRGILGYDNYWYEGMGKGWALVGDAVCFKDPGMAQGIHDAIYGARILSNILSAYKGQSNPWKQMSEEYQKAIEAEFMARFHMGCQLSKNEPISEQQDAVNKLVSSHPLAIEKLLGIYNYANEPAALEEELARIMRSIS</sequence>
<protein>
    <submittedName>
        <fullName evidence="2">NAD(P)/FAD-dependent oxidoreductase</fullName>
        <ecNumber evidence="2">1.-.-.-</ecNumber>
    </submittedName>
</protein>
<evidence type="ECO:0000313" key="2">
    <source>
        <dbReference type="EMBL" id="MFB9758203.1"/>
    </source>
</evidence>
<dbReference type="InterPro" id="IPR050407">
    <property type="entry name" value="Geranylgeranyl_reductase"/>
</dbReference>
<dbReference type="Gene3D" id="3.50.50.60">
    <property type="entry name" value="FAD/NAD(P)-binding domain"/>
    <property type="match status" value="1"/>
</dbReference>